<sequence length="360" mass="40486">MSSSPHSQDIESFCLKLPKIELHAHINSSVSEKTFRELLRKKDVGDGQLASVESSVFGPKETTFKAFDDCFDIFPLIHKVIDSPEAIYKVTSDVIAEFEADQVKYLELRTTPREELLTSMTRRSYVATVLSAIKDSKKKNLDIDVRLLLSIDRKSTVKIAWETVLMASELAADSDRIVIGIDFSGNPKINDAKDFIPVLAHAKSSGLKISVHLAEIVNPLESHQLVEIVPDRIGHGTYLHPEVGGLQESVEFVKKHKIPIECCISSNLRSLSVAKLKLHHFGYWYKQSHPVVLATDGKGVFQCSLSGEYILAAKAFQLSQEELWQLSEKSIDYIFADDKTKKKLKSQWAEIRNSKFQKTI</sequence>
<dbReference type="GO" id="GO:0004000">
    <property type="term" value="F:adenosine deaminase activity"/>
    <property type="evidence" value="ECO:0007669"/>
    <property type="project" value="TreeGrafter"/>
</dbReference>
<evidence type="ECO:0000259" key="9">
    <source>
        <dbReference type="Pfam" id="PF00962"/>
    </source>
</evidence>
<feature type="domain" description="Adenosine deaminase" evidence="9">
    <location>
        <begin position="18"/>
        <end position="347"/>
    </location>
</feature>
<keyword evidence="5" id="KW-0378">Hydrolase</keyword>
<dbReference type="GO" id="GO:0006154">
    <property type="term" value="P:adenosine catabolic process"/>
    <property type="evidence" value="ECO:0007669"/>
    <property type="project" value="TreeGrafter"/>
</dbReference>
<comment type="subunit">
    <text evidence="3">Monomer.</text>
</comment>
<accession>A0A812CHU2</accession>
<comment type="similarity">
    <text evidence="2">Belongs to the metallo-dependent hydrolases superfamily. Adenosine and AMP deaminases family.</text>
</comment>
<name>A0A812CHU2_ACAPH</name>
<evidence type="ECO:0000256" key="7">
    <source>
        <dbReference type="ARBA" id="ARBA00023080"/>
    </source>
</evidence>
<evidence type="ECO:0000256" key="6">
    <source>
        <dbReference type="ARBA" id="ARBA00022833"/>
    </source>
</evidence>
<comment type="caution">
    <text evidence="10">The sequence shown here is derived from an EMBL/GenBank/DDBJ whole genome shotgun (WGS) entry which is preliminary data.</text>
</comment>
<dbReference type="AlphaFoldDB" id="A0A812CHU2"/>
<proteinExistence type="inferred from homology"/>
<gene>
    <name evidence="10" type="ORF">SPHA_37266</name>
</gene>
<dbReference type="SUPFAM" id="SSF51556">
    <property type="entry name" value="Metallo-dependent hydrolases"/>
    <property type="match status" value="1"/>
</dbReference>
<protein>
    <submittedName>
        <fullName evidence="10">Adenosine deaminase-like protein A,Adenosine deaminase-like protein</fullName>
    </submittedName>
</protein>
<dbReference type="GO" id="GO:0009117">
    <property type="term" value="P:nucleotide metabolic process"/>
    <property type="evidence" value="ECO:0007669"/>
    <property type="project" value="UniProtKB-KW"/>
</dbReference>
<dbReference type="Proteomes" id="UP000597762">
    <property type="component" value="Unassembled WGS sequence"/>
</dbReference>
<dbReference type="PANTHER" id="PTHR11409">
    <property type="entry name" value="ADENOSINE DEAMINASE"/>
    <property type="match status" value="1"/>
</dbReference>
<evidence type="ECO:0000256" key="5">
    <source>
        <dbReference type="ARBA" id="ARBA00022801"/>
    </source>
</evidence>
<evidence type="ECO:0000256" key="3">
    <source>
        <dbReference type="ARBA" id="ARBA00011245"/>
    </source>
</evidence>
<keyword evidence="4" id="KW-0479">Metal-binding</keyword>
<comment type="catalytic activity">
    <reaction evidence="8">
        <text>N(6)-methyl-AMP + H2O + H(+) = IMP + methylamine</text>
        <dbReference type="Rhea" id="RHEA:16001"/>
        <dbReference type="ChEBI" id="CHEBI:15377"/>
        <dbReference type="ChEBI" id="CHEBI:15378"/>
        <dbReference type="ChEBI" id="CHEBI:58053"/>
        <dbReference type="ChEBI" id="CHEBI:59338"/>
        <dbReference type="ChEBI" id="CHEBI:144842"/>
    </reaction>
    <physiologicalReaction direction="left-to-right" evidence="8">
        <dbReference type="Rhea" id="RHEA:16002"/>
    </physiologicalReaction>
</comment>
<dbReference type="OrthoDB" id="272271at2759"/>
<evidence type="ECO:0000256" key="2">
    <source>
        <dbReference type="ARBA" id="ARBA00006676"/>
    </source>
</evidence>
<keyword evidence="6" id="KW-0862">Zinc</keyword>
<dbReference type="Pfam" id="PF00962">
    <property type="entry name" value="A_deaminase"/>
    <property type="match status" value="1"/>
</dbReference>
<dbReference type="InterPro" id="IPR032466">
    <property type="entry name" value="Metal_Hydrolase"/>
</dbReference>
<evidence type="ECO:0000256" key="8">
    <source>
        <dbReference type="ARBA" id="ARBA00048787"/>
    </source>
</evidence>
<dbReference type="InterPro" id="IPR006330">
    <property type="entry name" value="Ado/ade_deaminase"/>
</dbReference>
<dbReference type="GO" id="GO:0046872">
    <property type="term" value="F:metal ion binding"/>
    <property type="evidence" value="ECO:0007669"/>
    <property type="project" value="UniProtKB-KW"/>
</dbReference>
<comment type="cofactor">
    <cofactor evidence="1">
        <name>Zn(2+)</name>
        <dbReference type="ChEBI" id="CHEBI:29105"/>
    </cofactor>
</comment>
<dbReference type="CDD" id="cd00443">
    <property type="entry name" value="ADA_AMPD"/>
    <property type="match status" value="1"/>
</dbReference>
<organism evidence="10 11">
    <name type="scientific">Acanthosepion pharaonis</name>
    <name type="common">Pharaoh cuttlefish</name>
    <name type="synonym">Sepia pharaonis</name>
    <dbReference type="NCBI Taxonomy" id="158019"/>
    <lineage>
        <taxon>Eukaryota</taxon>
        <taxon>Metazoa</taxon>
        <taxon>Spiralia</taxon>
        <taxon>Lophotrochozoa</taxon>
        <taxon>Mollusca</taxon>
        <taxon>Cephalopoda</taxon>
        <taxon>Coleoidea</taxon>
        <taxon>Decapodiformes</taxon>
        <taxon>Sepiida</taxon>
        <taxon>Sepiina</taxon>
        <taxon>Sepiidae</taxon>
        <taxon>Acanthosepion</taxon>
    </lineage>
</organism>
<evidence type="ECO:0000256" key="4">
    <source>
        <dbReference type="ARBA" id="ARBA00022723"/>
    </source>
</evidence>
<evidence type="ECO:0000313" key="10">
    <source>
        <dbReference type="EMBL" id="CAE1271543.1"/>
    </source>
</evidence>
<keyword evidence="11" id="KW-1185">Reference proteome</keyword>
<dbReference type="FunFam" id="3.20.20.140:FF:000033">
    <property type="entry name" value="Adenosine deaminase-like protein"/>
    <property type="match status" value="1"/>
</dbReference>
<dbReference type="Gene3D" id="3.20.20.140">
    <property type="entry name" value="Metal-dependent hydrolases"/>
    <property type="match status" value="1"/>
</dbReference>
<evidence type="ECO:0000313" key="11">
    <source>
        <dbReference type="Proteomes" id="UP000597762"/>
    </source>
</evidence>
<dbReference type="GO" id="GO:0046103">
    <property type="term" value="P:inosine biosynthetic process"/>
    <property type="evidence" value="ECO:0007669"/>
    <property type="project" value="TreeGrafter"/>
</dbReference>
<dbReference type="EMBL" id="CAHIKZ030001660">
    <property type="protein sequence ID" value="CAE1271543.1"/>
    <property type="molecule type" value="Genomic_DNA"/>
</dbReference>
<dbReference type="PANTHER" id="PTHR11409:SF42">
    <property type="entry name" value="ADENOSINE DEAMINASE-LIKE PROTEIN"/>
    <property type="match status" value="1"/>
</dbReference>
<keyword evidence="7" id="KW-0546">Nucleotide metabolism</keyword>
<dbReference type="InterPro" id="IPR001365">
    <property type="entry name" value="A_deaminase_dom"/>
</dbReference>
<reference evidence="10" key="1">
    <citation type="submission" date="2021-01" db="EMBL/GenBank/DDBJ databases">
        <authorList>
            <person name="Li R."/>
            <person name="Bekaert M."/>
        </authorList>
    </citation>
    <scope>NUCLEOTIDE SEQUENCE</scope>
    <source>
        <strain evidence="10">Farmed</strain>
    </source>
</reference>
<evidence type="ECO:0000256" key="1">
    <source>
        <dbReference type="ARBA" id="ARBA00001947"/>
    </source>
</evidence>